<dbReference type="PROSITE" id="PS50893">
    <property type="entry name" value="ABC_TRANSPORTER_2"/>
    <property type="match status" value="1"/>
</dbReference>
<dbReference type="SUPFAM" id="SSF52540">
    <property type="entry name" value="P-loop containing nucleoside triphosphate hydrolases"/>
    <property type="match status" value="1"/>
</dbReference>
<dbReference type="InterPro" id="IPR003593">
    <property type="entry name" value="AAA+_ATPase"/>
</dbReference>
<dbReference type="RefSeq" id="WP_047915841.1">
    <property type="nucleotide sequence ID" value="NZ_LN774769.1"/>
</dbReference>
<evidence type="ECO:0000256" key="2">
    <source>
        <dbReference type="ARBA" id="ARBA00022741"/>
    </source>
</evidence>
<proteinExistence type="predicted"/>
<dbReference type="Pfam" id="PF00005">
    <property type="entry name" value="ABC_tran"/>
    <property type="match status" value="1"/>
</dbReference>
<protein>
    <submittedName>
        <fullName evidence="5">Metal ABC transporter ATP-binding protein</fullName>
    </submittedName>
</protein>
<accession>A0A0D6DXS8</accession>
<name>A0A0D6DXS8_9LACT</name>
<gene>
    <name evidence="5" type="ORF">LACPI_1573</name>
</gene>
<keyword evidence="3 5" id="KW-0067">ATP-binding</keyword>
<sequence>MELTIENIEVEVAHKAIVKNVTLKVPDKQTVGLIGANGSGKSTLLKSIYRSISPTKGTIFLDDLNVLKSPTKEVAKHLGVVGQFNELNFDLTVEQMVLLGRTPHKKMMESDNLYDHQRVQEALLRTNLMNYKNRSFISLSGGEKQRVILARTIAQEPQVMILDEPTNHLDIRYQLEILTAVKDLNITTFVALHDLELTAAYCDYIYALKDGELIAQGRPEEVLTESLITDIFQVKCQIYENPITRKLGFHYSI</sequence>
<keyword evidence="2" id="KW-0547">Nucleotide-binding</keyword>
<dbReference type="Proteomes" id="UP000033166">
    <property type="component" value="Chromosome I"/>
</dbReference>
<evidence type="ECO:0000256" key="3">
    <source>
        <dbReference type="ARBA" id="ARBA00022840"/>
    </source>
</evidence>
<dbReference type="GO" id="GO:0016887">
    <property type="term" value="F:ATP hydrolysis activity"/>
    <property type="evidence" value="ECO:0007669"/>
    <property type="project" value="InterPro"/>
</dbReference>
<dbReference type="PROSITE" id="PS00211">
    <property type="entry name" value="ABC_TRANSPORTER_1"/>
    <property type="match status" value="1"/>
</dbReference>
<dbReference type="SMART" id="SM00382">
    <property type="entry name" value="AAA"/>
    <property type="match status" value="1"/>
</dbReference>
<evidence type="ECO:0000259" key="4">
    <source>
        <dbReference type="PROSITE" id="PS50893"/>
    </source>
</evidence>
<dbReference type="KEGG" id="lpk:LACPI_1573"/>
<evidence type="ECO:0000313" key="6">
    <source>
        <dbReference type="Proteomes" id="UP000033166"/>
    </source>
</evidence>
<dbReference type="CDD" id="cd03214">
    <property type="entry name" value="ABC_Iron-Siderophores_B12_Hemin"/>
    <property type="match status" value="1"/>
</dbReference>
<dbReference type="GO" id="GO:0005524">
    <property type="term" value="F:ATP binding"/>
    <property type="evidence" value="ECO:0007669"/>
    <property type="project" value="UniProtKB-KW"/>
</dbReference>
<keyword evidence="1" id="KW-0813">Transport</keyword>
<dbReference type="HOGENOM" id="CLU_000604_1_11_9"/>
<dbReference type="Gene3D" id="3.40.50.300">
    <property type="entry name" value="P-loop containing nucleotide triphosphate hydrolases"/>
    <property type="match status" value="1"/>
</dbReference>
<dbReference type="EMBL" id="LN774769">
    <property type="protein sequence ID" value="CEN28773.1"/>
    <property type="molecule type" value="Genomic_DNA"/>
</dbReference>
<organism evidence="5 6">
    <name type="scientific">Pseudolactococcus piscium MKFS47</name>
    <dbReference type="NCBI Taxonomy" id="297352"/>
    <lineage>
        <taxon>Bacteria</taxon>
        <taxon>Bacillati</taxon>
        <taxon>Bacillota</taxon>
        <taxon>Bacilli</taxon>
        <taxon>Lactobacillales</taxon>
        <taxon>Streptococcaceae</taxon>
        <taxon>Pseudolactococcus</taxon>
    </lineage>
</organism>
<evidence type="ECO:0000313" key="5">
    <source>
        <dbReference type="EMBL" id="CEN28773.1"/>
    </source>
</evidence>
<dbReference type="AlphaFoldDB" id="A0A0D6DXS8"/>
<evidence type="ECO:0000256" key="1">
    <source>
        <dbReference type="ARBA" id="ARBA00022448"/>
    </source>
</evidence>
<feature type="domain" description="ABC transporter" evidence="4">
    <location>
        <begin position="3"/>
        <end position="235"/>
    </location>
</feature>
<dbReference type="PANTHER" id="PTHR42794:SF2">
    <property type="entry name" value="ABC TRANSPORTER ATP-BINDING PROTEIN"/>
    <property type="match status" value="1"/>
</dbReference>
<dbReference type="FunFam" id="3.40.50.300:FF:000134">
    <property type="entry name" value="Iron-enterobactin ABC transporter ATP-binding protein"/>
    <property type="match status" value="1"/>
</dbReference>
<dbReference type="InterPro" id="IPR027417">
    <property type="entry name" value="P-loop_NTPase"/>
</dbReference>
<dbReference type="InterPro" id="IPR017871">
    <property type="entry name" value="ABC_transporter-like_CS"/>
</dbReference>
<dbReference type="PANTHER" id="PTHR42794">
    <property type="entry name" value="HEMIN IMPORT ATP-BINDING PROTEIN HMUV"/>
    <property type="match status" value="1"/>
</dbReference>
<dbReference type="InterPro" id="IPR003439">
    <property type="entry name" value="ABC_transporter-like_ATP-bd"/>
</dbReference>
<dbReference type="STRING" id="1364.LP2241_40009"/>
<reference evidence="6" key="1">
    <citation type="submission" date="2015-01" db="EMBL/GenBank/DDBJ databases">
        <authorList>
            <person name="Andreevskaya M."/>
        </authorList>
    </citation>
    <scope>NUCLEOTIDE SEQUENCE [LARGE SCALE GENOMIC DNA]</scope>
    <source>
        <strain evidence="6">MKFS47</strain>
    </source>
</reference>